<reference evidence="1 2" key="1">
    <citation type="submission" date="2020-08" db="EMBL/GenBank/DDBJ databases">
        <title>Sequencing the genomes of 1000 actinobacteria strains.</title>
        <authorList>
            <person name="Klenk H.-P."/>
        </authorList>
    </citation>
    <scope>NUCLEOTIDE SEQUENCE [LARGE SCALE GENOMIC DNA]</scope>
    <source>
        <strain evidence="1 2">DSM 22826</strain>
    </source>
</reference>
<comment type="caution">
    <text evidence="1">The sequence shown here is derived from an EMBL/GenBank/DDBJ whole genome shotgun (WGS) entry which is preliminary data.</text>
</comment>
<keyword evidence="2" id="KW-1185">Reference proteome</keyword>
<dbReference type="Proteomes" id="UP000523000">
    <property type="component" value="Unassembled WGS sequence"/>
</dbReference>
<proteinExistence type="predicted"/>
<organism evidence="1 2">
    <name type="scientific">Paeniglutamicibacter cryotolerans</name>
    <dbReference type="NCBI Taxonomy" id="670079"/>
    <lineage>
        <taxon>Bacteria</taxon>
        <taxon>Bacillati</taxon>
        <taxon>Actinomycetota</taxon>
        <taxon>Actinomycetes</taxon>
        <taxon>Micrococcales</taxon>
        <taxon>Micrococcaceae</taxon>
        <taxon>Paeniglutamicibacter</taxon>
    </lineage>
</organism>
<dbReference type="EMBL" id="JACHVS010000001">
    <property type="protein sequence ID" value="MBB2995374.1"/>
    <property type="molecule type" value="Genomic_DNA"/>
</dbReference>
<accession>A0A839QKT0</accession>
<gene>
    <name evidence="1" type="ORF">E9229_001565</name>
</gene>
<protein>
    <submittedName>
        <fullName evidence="1">Uncharacterized protein</fullName>
    </submittedName>
</protein>
<sequence length="32" mass="3710">MIITFVSVPLLWNRTNTCASNRCAGTEYWQFS</sequence>
<evidence type="ECO:0000313" key="2">
    <source>
        <dbReference type="Proteomes" id="UP000523000"/>
    </source>
</evidence>
<name>A0A839QKT0_9MICC</name>
<evidence type="ECO:0000313" key="1">
    <source>
        <dbReference type="EMBL" id="MBB2995374.1"/>
    </source>
</evidence>
<dbReference type="AlphaFoldDB" id="A0A839QKT0"/>